<dbReference type="Pfam" id="PF24857">
    <property type="entry name" value="THR4_C"/>
    <property type="match status" value="1"/>
</dbReference>
<keyword evidence="8" id="KW-0791">Threonine biosynthesis</keyword>
<dbReference type="EC" id="4.2.3.1" evidence="5"/>
<feature type="modified residue" description="N6-(pyridoxal phosphate)lysine" evidence="12">
    <location>
        <position position="121"/>
    </location>
</feature>
<evidence type="ECO:0000256" key="5">
    <source>
        <dbReference type="ARBA" id="ARBA00013028"/>
    </source>
</evidence>
<organism evidence="16 17">
    <name type="scientific">Fusarium mexicanum</name>
    <dbReference type="NCBI Taxonomy" id="751941"/>
    <lineage>
        <taxon>Eukaryota</taxon>
        <taxon>Fungi</taxon>
        <taxon>Dikarya</taxon>
        <taxon>Ascomycota</taxon>
        <taxon>Pezizomycotina</taxon>
        <taxon>Sordariomycetes</taxon>
        <taxon>Hypocreomycetidae</taxon>
        <taxon>Hypocreales</taxon>
        <taxon>Nectriaceae</taxon>
        <taxon>Fusarium</taxon>
        <taxon>Fusarium fujikuroi species complex</taxon>
    </lineage>
</organism>
<evidence type="ECO:0000256" key="8">
    <source>
        <dbReference type="ARBA" id="ARBA00022697"/>
    </source>
</evidence>
<evidence type="ECO:0000256" key="12">
    <source>
        <dbReference type="PIRSR" id="PIRSR604450-51"/>
    </source>
</evidence>
<keyword evidence="9 12" id="KW-0663">Pyridoxal phosphate</keyword>
<evidence type="ECO:0000256" key="13">
    <source>
        <dbReference type="SAM" id="MobiDB-lite"/>
    </source>
</evidence>
<dbReference type="InterPro" id="IPR037158">
    <property type="entry name" value="Thr_synth_N_sf"/>
</dbReference>
<protein>
    <recommendedName>
        <fullName evidence="6">Threonine synthase</fullName>
        <ecNumber evidence="5">4.2.3.1</ecNumber>
    </recommendedName>
</protein>
<feature type="domain" description="Threonine synthase N-terminal" evidence="15">
    <location>
        <begin position="13"/>
        <end position="89"/>
    </location>
</feature>
<proteinExistence type="inferred from homology"/>
<comment type="catalytic activity">
    <reaction evidence="11">
        <text>O-phospho-L-homoserine + H2O = L-threonine + phosphate</text>
        <dbReference type="Rhea" id="RHEA:10840"/>
        <dbReference type="ChEBI" id="CHEBI:15377"/>
        <dbReference type="ChEBI" id="CHEBI:43474"/>
        <dbReference type="ChEBI" id="CHEBI:57590"/>
        <dbReference type="ChEBI" id="CHEBI:57926"/>
        <dbReference type="EC" id="4.2.3.1"/>
    </reaction>
    <physiologicalReaction direction="left-to-right" evidence="11">
        <dbReference type="Rhea" id="RHEA:10841"/>
    </physiologicalReaction>
</comment>
<evidence type="ECO:0000256" key="2">
    <source>
        <dbReference type="ARBA" id="ARBA00003648"/>
    </source>
</evidence>
<dbReference type="InterPro" id="IPR004450">
    <property type="entry name" value="Thr_synthase-like"/>
</dbReference>
<dbReference type="EMBL" id="JAAOAM010000220">
    <property type="protein sequence ID" value="KAF5538338.1"/>
    <property type="molecule type" value="Genomic_DNA"/>
</dbReference>
<comment type="similarity">
    <text evidence="4">Belongs to the threonine synthase family.</text>
</comment>
<keyword evidence="17" id="KW-1185">Reference proteome</keyword>
<comment type="cofactor">
    <cofactor evidence="1 12">
        <name>pyridoxal 5'-phosphate</name>
        <dbReference type="ChEBI" id="CHEBI:597326"/>
    </cofactor>
</comment>
<accession>A0A8H5ILV2</accession>
<evidence type="ECO:0000256" key="7">
    <source>
        <dbReference type="ARBA" id="ARBA00022605"/>
    </source>
</evidence>
<gene>
    <name evidence="16" type="ORF">FMEXI_9435</name>
</gene>
<dbReference type="InterPro" id="IPR001926">
    <property type="entry name" value="TrpB-like_PALP"/>
</dbReference>
<evidence type="ECO:0000256" key="11">
    <source>
        <dbReference type="ARBA" id="ARBA00050436"/>
    </source>
</evidence>
<dbReference type="GO" id="GO:0009088">
    <property type="term" value="P:threonine biosynthetic process"/>
    <property type="evidence" value="ECO:0007669"/>
    <property type="project" value="UniProtKB-KW"/>
</dbReference>
<evidence type="ECO:0000256" key="4">
    <source>
        <dbReference type="ARBA" id="ARBA00005517"/>
    </source>
</evidence>
<dbReference type="PANTHER" id="PTHR42690:SF1">
    <property type="entry name" value="THREONINE SYNTHASE-LIKE 2"/>
    <property type="match status" value="1"/>
</dbReference>
<evidence type="ECO:0000256" key="1">
    <source>
        <dbReference type="ARBA" id="ARBA00001933"/>
    </source>
</evidence>
<evidence type="ECO:0000256" key="6">
    <source>
        <dbReference type="ARBA" id="ARBA00018679"/>
    </source>
</evidence>
<keyword evidence="7" id="KW-0028">Amino-acid biosynthesis</keyword>
<feature type="domain" description="Tryptophan synthase beta chain-like PALP" evidence="14">
    <location>
        <begin position="97"/>
        <end position="335"/>
    </location>
</feature>
<keyword evidence="10" id="KW-0456">Lyase</keyword>
<dbReference type="FunFam" id="3.40.50.1100:FF:000046">
    <property type="entry name" value="THR4p Threonine synthase"/>
    <property type="match status" value="1"/>
</dbReference>
<dbReference type="InterPro" id="IPR051166">
    <property type="entry name" value="Threonine_Synthase"/>
</dbReference>
<evidence type="ECO:0000259" key="14">
    <source>
        <dbReference type="Pfam" id="PF00291"/>
    </source>
</evidence>
<reference evidence="16 17" key="1">
    <citation type="submission" date="2020-05" db="EMBL/GenBank/DDBJ databases">
        <title>Identification and distribution of gene clusters putatively required for synthesis of sphingolipid metabolism inhibitors in phylogenetically diverse species of the filamentous fungus Fusarium.</title>
        <authorList>
            <person name="Kim H.-S."/>
            <person name="Busman M."/>
            <person name="Brown D.W."/>
            <person name="Divon H."/>
            <person name="Uhlig S."/>
            <person name="Proctor R.H."/>
        </authorList>
    </citation>
    <scope>NUCLEOTIDE SEQUENCE [LARGE SCALE GENOMIC DNA]</scope>
    <source>
        <strain evidence="16 17">NRRL 53147</strain>
    </source>
</reference>
<comment type="caution">
    <text evidence="16">The sequence shown here is derived from an EMBL/GenBank/DDBJ whole genome shotgun (WGS) entry which is preliminary data.</text>
</comment>
<dbReference type="Pfam" id="PF00291">
    <property type="entry name" value="PALP"/>
    <property type="match status" value="1"/>
</dbReference>
<dbReference type="Gene3D" id="3.90.1380.10">
    <property type="entry name" value="Threonine synthase, N-terminal domain"/>
    <property type="match status" value="1"/>
</dbReference>
<feature type="region of interest" description="Disordered" evidence="13">
    <location>
        <begin position="656"/>
        <end position="726"/>
    </location>
</feature>
<evidence type="ECO:0000313" key="17">
    <source>
        <dbReference type="Proteomes" id="UP000522262"/>
    </source>
</evidence>
<evidence type="ECO:0000256" key="3">
    <source>
        <dbReference type="ARBA" id="ARBA00004979"/>
    </source>
</evidence>
<dbReference type="FunFam" id="3.90.1380.10:FF:000003">
    <property type="entry name" value="THR4p Threonine synthase"/>
    <property type="match status" value="1"/>
</dbReference>
<comment type="function">
    <text evidence="2">Catalyzes the gamma-elimination of phosphate from L-phosphohomoserine and the beta-addition of water to produce L-threonine.</text>
</comment>
<dbReference type="SUPFAM" id="SSF53686">
    <property type="entry name" value="Tryptophan synthase beta subunit-like PLP-dependent enzymes"/>
    <property type="match status" value="1"/>
</dbReference>
<comment type="pathway">
    <text evidence="3">Amino-acid biosynthesis; L-threonine biosynthesis; L-threonine from L-aspartate: step 5/5.</text>
</comment>
<dbReference type="Proteomes" id="UP000522262">
    <property type="component" value="Unassembled WGS sequence"/>
</dbReference>
<evidence type="ECO:0000256" key="9">
    <source>
        <dbReference type="ARBA" id="ARBA00022898"/>
    </source>
</evidence>
<dbReference type="CDD" id="cd01560">
    <property type="entry name" value="Thr-synth_2"/>
    <property type="match status" value="1"/>
</dbReference>
<evidence type="ECO:0000256" key="10">
    <source>
        <dbReference type="ARBA" id="ARBA00023239"/>
    </source>
</evidence>
<dbReference type="GO" id="GO:0004795">
    <property type="term" value="F:threonine synthase activity"/>
    <property type="evidence" value="ECO:0007669"/>
    <property type="project" value="UniProtKB-EC"/>
</dbReference>
<feature type="compositionally biased region" description="Low complexity" evidence="13">
    <location>
        <begin position="671"/>
        <end position="686"/>
    </location>
</feature>
<feature type="compositionally biased region" description="Low complexity" evidence="13">
    <location>
        <begin position="696"/>
        <end position="725"/>
    </location>
</feature>
<dbReference type="Gene3D" id="3.40.50.1100">
    <property type="match status" value="2"/>
</dbReference>
<dbReference type="AlphaFoldDB" id="A0A8H5ILV2"/>
<dbReference type="PANTHER" id="PTHR42690">
    <property type="entry name" value="THREONINE SYNTHASE FAMILY MEMBER"/>
    <property type="match status" value="1"/>
</dbReference>
<evidence type="ECO:0000259" key="15">
    <source>
        <dbReference type="Pfam" id="PF14821"/>
    </source>
</evidence>
<dbReference type="InterPro" id="IPR029144">
    <property type="entry name" value="Thr_synth_N"/>
</dbReference>
<evidence type="ECO:0000313" key="16">
    <source>
        <dbReference type="EMBL" id="KAF5538338.1"/>
    </source>
</evidence>
<dbReference type="NCBIfam" id="TIGR00260">
    <property type="entry name" value="thrC"/>
    <property type="match status" value="1"/>
</dbReference>
<dbReference type="InterPro" id="IPR036052">
    <property type="entry name" value="TrpB-like_PALP_sf"/>
</dbReference>
<name>A0A8H5ILV2_9HYPO</name>
<sequence>MATDSTHTQSQVFLSTRGGDYGLSFETVVLKGLAADGGLFLPHEIPSATEWQSWKDLSYQELAFQIFSLYISRSEIPAEDLQGIINRSYSTFRGDEVTPLVQLKDNLHLLELFHGPSYSFKDCALQFLGNLFEYLLARKNEGKEGKDRHHLTVVGATSGDTGSAAIHGLRGKKDVSVTILHPKGRVSPIQELQMTTCTDANVHNLAVTGTFDDCQDIVKALFGDPETNASLKLGAVNSINFSRILAQIVYYFHSYFSLARKSSTFKVGDKVRFVVPTGNFGDILAGYFATRMGLPVDKLVIATNENDILDRFWKSGKYEKQPAKGPEAQGGLEVDGVKAHEEGVKETLSPAMDILVSSNFERLLWFLAYEFAATVGMDVEFNRKQAGQEVATWLKDLKVKGGFGPVYVDVLNSARKTFESERVSDPETLETIKSVYEQFSYVLDPHSSIGVTASLRSAQRAETNIPHISLCTAHPAKFAGAVELALKDEKDFNFQEKVLPEEFVGLEKLPKRVSDVSNDWKAVRELVKEQILFGQNETSLPHFLTLPLLSGLVNISAAANTESDYLATVTLAPTASGAEAFDLEEKRAECFQACYKTYGNYKSCTRGGVAQCWCNESDDWVEREEDCVWDICGPSAYNLYATVLRRVCETVTASASQATETGSTSSDEKITSSSEEITSRSAAETTSKTEASQAQATETSTSGSDSTAASSETAAAATSSEPNSAWKMGSSLGVSTVLAIGAVYLARMGF</sequence>
<dbReference type="Pfam" id="PF14821">
    <property type="entry name" value="Thr_synth_N"/>
    <property type="match status" value="1"/>
</dbReference>